<dbReference type="InterPro" id="IPR037207">
    <property type="entry name" value="Nuop51_4Fe4S-bd_sf"/>
</dbReference>
<dbReference type="GO" id="GO:0046872">
    <property type="term" value="F:metal ion binding"/>
    <property type="evidence" value="ECO:0007669"/>
    <property type="project" value="UniProtKB-KW"/>
</dbReference>
<evidence type="ECO:0000256" key="4">
    <source>
        <dbReference type="ARBA" id="ARBA00023004"/>
    </source>
</evidence>
<dbReference type="Gene3D" id="3.40.30.10">
    <property type="entry name" value="Glutaredoxin"/>
    <property type="match status" value="1"/>
</dbReference>
<accession>B0VI69</accession>
<dbReference type="Pfam" id="PF01257">
    <property type="entry name" value="2Fe-2S_thioredx"/>
    <property type="match status" value="1"/>
</dbReference>
<dbReference type="Proteomes" id="UP000002019">
    <property type="component" value="Chromosome"/>
</dbReference>
<dbReference type="Pfam" id="PF10589">
    <property type="entry name" value="NADH_4Fe-4S"/>
    <property type="match status" value="1"/>
</dbReference>
<dbReference type="AlphaFoldDB" id="B0VI69"/>
<dbReference type="Gene3D" id="6.10.250.1450">
    <property type="match status" value="1"/>
</dbReference>
<dbReference type="GO" id="GO:0051539">
    <property type="term" value="F:4 iron, 4 sulfur cluster binding"/>
    <property type="evidence" value="ECO:0007669"/>
    <property type="project" value="UniProtKB-KW"/>
</dbReference>
<dbReference type="HOGENOM" id="CLU_014881_3_2_0"/>
<sequence>MSLKRIDLLICCGSGCVSAGALKVKEQFHNVLKTKGLTNEINIIETGCMGPCDYGPVIVIYPEGVFYKKVTPDDVEEIVNEHFLKGRPVKRLMLQDEEDKTFLTQKEIPFYQKQVKVALANCGYIDPESIEEYIATGGYEALGTVLTTLTPQQTIDIIKKSGLRGRGGGGFPTYLKWQMVHDNPVEEKYFICNGDEGDPGAFMDRSLLEGDPHRVLEGMMIAAYATGAQNGYFYIRAEYPLAIKRIKMAIEKAKETGLLGKNIFGSEFSFEAEVRTGAGAFVCGEETALIQSIEGQRGNPTPKPPYPAVQGLYKKPTVVNNVETLGNIATIILKGADWFASMGTETSKGTKVFALTGDIRNTGLVEVPMGITLRELIFDVGGGMIGDHKFKAVQLGGPSGGCLTTQHLDVPIDYESLKERGAMMGSGGVIVMNEEKCMVNVAKFFMDFCVDESCGKCSPCKIGLKQMLEILKRIDSGYGKEGDIEELQHLGETISKISLCGLGQTAPNPVLSTIRYFRDEYEAHIRDKSCANKVCPDLMHFEIDKDKCIGCSLCARKCPVSCISGSREEKYTINQLSCIKCGTCMDVCPVKAISKIPGMHPEVKAMREAEELQKQNQEE</sequence>
<dbReference type="FunFam" id="1.20.1440.230:FF:000001">
    <property type="entry name" value="Mitochondrial NADH dehydrogenase flavoprotein 1"/>
    <property type="match status" value="1"/>
</dbReference>
<evidence type="ECO:0000259" key="6">
    <source>
        <dbReference type="PROSITE" id="PS51379"/>
    </source>
</evidence>
<keyword evidence="3" id="KW-0479">Metal-binding</keyword>
<dbReference type="InterPro" id="IPR017900">
    <property type="entry name" value="4Fe4S_Fe_S_CS"/>
</dbReference>
<dbReference type="InterPro" id="IPR017896">
    <property type="entry name" value="4Fe4S_Fe-S-bd"/>
</dbReference>
<evidence type="ECO:0000313" key="7">
    <source>
        <dbReference type="EMBL" id="CAO81045.1"/>
    </source>
</evidence>
<keyword evidence="5" id="KW-0411">Iron-sulfur</keyword>
<dbReference type="SUPFAM" id="SSF140490">
    <property type="entry name" value="Nqo1C-terminal domain-like"/>
    <property type="match status" value="1"/>
</dbReference>
<reference evidence="7 8" key="1">
    <citation type="journal article" date="2008" name="J. Bacteriol.">
        <title>'Candidatus Cloacamonas acidaminovorans': genome sequence reconstruction provides a first glimpse of a new bacterial division.</title>
        <authorList>
            <person name="Pelletier E."/>
            <person name="Kreimeyer A."/>
            <person name="Bocs S."/>
            <person name="Rouy Z."/>
            <person name="Gyapay G."/>
            <person name="Chouari R."/>
            <person name="Riviere D."/>
            <person name="Ganesan A."/>
            <person name="Daegelen P."/>
            <person name="Sghir A."/>
            <person name="Cohen G.N."/>
            <person name="Medigue C."/>
            <person name="Weissenbach J."/>
            <person name="Le Paslier D."/>
        </authorList>
    </citation>
    <scope>NUCLEOTIDE SEQUENCE [LARGE SCALE GENOMIC DNA]</scope>
    <source>
        <strain evidence="8">Evry</strain>
    </source>
</reference>
<dbReference type="InterPro" id="IPR011538">
    <property type="entry name" value="Nuo51_FMN-bd"/>
</dbReference>
<dbReference type="SUPFAM" id="SSF142984">
    <property type="entry name" value="Nqo1 middle domain-like"/>
    <property type="match status" value="1"/>
</dbReference>
<dbReference type="Pfam" id="PF01512">
    <property type="entry name" value="Complex1_51K"/>
    <property type="match status" value="1"/>
</dbReference>
<dbReference type="KEGG" id="caci:CLOAM1183"/>
<dbReference type="RefSeq" id="WP_015424903.1">
    <property type="nucleotide sequence ID" value="NC_020449.1"/>
</dbReference>
<dbReference type="PANTHER" id="PTHR43578:SF3">
    <property type="entry name" value="NADH-QUINONE OXIDOREDUCTASE SUBUNIT F"/>
    <property type="match status" value="1"/>
</dbReference>
<keyword evidence="4" id="KW-0408">Iron</keyword>
<feature type="domain" description="4Fe-4S ferredoxin-type" evidence="6">
    <location>
        <begin position="539"/>
        <end position="568"/>
    </location>
</feature>
<dbReference type="eggNOG" id="COG1894">
    <property type="taxonomic scope" value="Bacteria"/>
</dbReference>
<comment type="similarity">
    <text evidence="1">Belongs to the complex I 51 kDa subunit family.</text>
</comment>
<dbReference type="EMBL" id="CU466930">
    <property type="protein sequence ID" value="CAO81045.1"/>
    <property type="molecule type" value="Genomic_DNA"/>
</dbReference>
<dbReference type="SUPFAM" id="SSF142019">
    <property type="entry name" value="Nqo1 FMN-binding domain-like"/>
    <property type="match status" value="1"/>
</dbReference>
<dbReference type="GO" id="GO:0008901">
    <property type="term" value="F:ferredoxin hydrogenase activity"/>
    <property type="evidence" value="ECO:0007669"/>
    <property type="project" value="UniProtKB-EC"/>
</dbReference>
<evidence type="ECO:0000256" key="5">
    <source>
        <dbReference type="ARBA" id="ARBA00023014"/>
    </source>
</evidence>
<dbReference type="SMART" id="SM00928">
    <property type="entry name" value="NADH_4Fe-4S"/>
    <property type="match status" value="1"/>
</dbReference>
<dbReference type="Gene3D" id="3.10.20.600">
    <property type="match status" value="1"/>
</dbReference>
<dbReference type="InterPro" id="IPR036249">
    <property type="entry name" value="Thioredoxin-like_sf"/>
</dbReference>
<dbReference type="Gene3D" id="1.20.1440.230">
    <property type="entry name" value="NADH-ubiquinone oxidoreductase 51kDa subunit, iron-sulphur binding domain"/>
    <property type="match status" value="1"/>
</dbReference>
<protein>
    <submittedName>
        <fullName evidence="7">[Fe] hydrogenase (Fe-only hydrogenase) (Ferredoxin bidirectional hydrogenase), subunit beta putative signal peptide</fullName>
        <ecNumber evidence="7">1.12.7.2</ecNumber>
    </submittedName>
</protein>
<keyword evidence="7" id="KW-0560">Oxidoreductase</keyword>
<proteinExistence type="inferred from homology"/>
<dbReference type="OrthoDB" id="9761899at2"/>
<dbReference type="InterPro" id="IPR019575">
    <property type="entry name" value="Nuop51_4Fe4S-bd"/>
</dbReference>
<keyword evidence="2" id="KW-0004">4Fe-4S</keyword>
<name>B0VI69_CLOAI</name>
<evidence type="ECO:0000256" key="2">
    <source>
        <dbReference type="ARBA" id="ARBA00022485"/>
    </source>
</evidence>
<dbReference type="Pfam" id="PF14697">
    <property type="entry name" value="Fer4_21"/>
    <property type="match status" value="1"/>
</dbReference>
<dbReference type="PROSITE" id="PS51379">
    <property type="entry name" value="4FE4S_FER_2"/>
    <property type="match status" value="2"/>
</dbReference>
<keyword evidence="8" id="KW-1185">Reference proteome</keyword>
<dbReference type="PROSITE" id="PS00198">
    <property type="entry name" value="4FE4S_FER_1"/>
    <property type="match status" value="1"/>
</dbReference>
<evidence type="ECO:0000256" key="3">
    <source>
        <dbReference type="ARBA" id="ARBA00022723"/>
    </source>
</evidence>
<evidence type="ECO:0000313" key="8">
    <source>
        <dbReference type="Proteomes" id="UP000002019"/>
    </source>
</evidence>
<dbReference type="STRING" id="459349.CLOAM1183"/>
<dbReference type="Gene3D" id="3.30.70.20">
    <property type="match status" value="1"/>
</dbReference>
<dbReference type="InterPro" id="IPR037225">
    <property type="entry name" value="Nuo51_FMN-bd_sf"/>
</dbReference>
<organism evidence="7 8">
    <name type="scientific">Cloacimonas acidaminovorans (strain Evry)</name>
    <dbReference type="NCBI Taxonomy" id="459349"/>
    <lineage>
        <taxon>Bacteria</taxon>
        <taxon>Pseudomonadati</taxon>
        <taxon>Candidatus Cloacimonadota</taxon>
        <taxon>Candidatus Cloacimonadia</taxon>
        <taxon>Candidatus Cloacimonadales</taxon>
        <taxon>Candidatus Cloacimonadaceae</taxon>
        <taxon>Candidatus Cloacimonas</taxon>
    </lineage>
</organism>
<dbReference type="PANTHER" id="PTHR43578">
    <property type="entry name" value="NADH-QUINONE OXIDOREDUCTASE SUBUNIT F"/>
    <property type="match status" value="1"/>
</dbReference>
<dbReference type="FunFam" id="3.40.50.11540:FF:000001">
    <property type="entry name" value="NADH dehydrogenase [ubiquinone] flavoprotein 1, mitochondrial"/>
    <property type="match status" value="1"/>
</dbReference>
<dbReference type="CDD" id="cd02980">
    <property type="entry name" value="TRX_Fd_family"/>
    <property type="match status" value="1"/>
</dbReference>
<dbReference type="SUPFAM" id="SSF52833">
    <property type="entry name" value="Thioredoxin-like"/>
    <property type="match status" value="1"/>
</dbReference>
<dbReference type="EC" id="1.12.7.2" evidence="7"/>
<feature type="domain" description="4Fe-4S ferredoxin-type" evidence="6">
    <location>
        <begin position="569"/>
        <end position="598"/>
    </location>
</feature>
<dbReference type="Gene3D" id="3.40.50.11540">
    <property type="entry name" value="NADH-ubiquinone oxidoreductase 51kDa subunit"/>
    <property type="match status" value="1"/>
</dbReference>
<evidence type="ECO:0000256" key="1">
    <source>
        <dbReference type="ARBA" id="ARBA00007523"/>
    </source>
</evidence>
<gene>
    <name evidence="7" type="primary">hymB</name>
    <name evidence="7" type="ordered locus">CLOAM1183</name>
</gene>
<dbReference type="SUPFAM" id="SSF54862">
    <property type="entry name" value="4Fe-4S ferredoxins"/>
    <property type="match status" value="1"/>
</dbReference>